<evidence type="ECO:0000256" key="1">
    <source>
        <dbReference type="SAM" id="MobiDB-lite"/>
    </source>
</evidence>
<gene>
    <name evidence="2" type="ORF">GUJ93_ZPchr0011g28202</name>
</gene>
<evidence type="ECO:0000313" key="2">
    <source>
        <dbReference type="EMBL" id="KAG8089557.1"/>
    </source>
</evidence>
<dbReference type="AlphaFoldDB" id="A0A8J5WIP1"/>
<feature type="compositionally biased region" description="Low complexity" evidence="1">
    <location>
        <begin position="44"/>
        <end position="54"/>
    </location>
</feature>
<reference evidence="2" key="2">
    <citation type="submission" date="2021-02" db="EMBL/GenBank/DDBJ databases">
        <authorList>
            <person name="Kimball J.A."/>
            <person name="Haas M.W."/>
            <person name="Macchietto M."/>
            <person name="Kono T."/>
            <person name="Duquette J."/>
            <person name="Shao M."/>
        </authorList>
    </citation>
    <scope>NUCLEOTIDE SEQUENCE</scope>
    <source>
        <tissue evidence="2">Fresh leaf tissue</tissue>
    </source>
</reference>
<dbReference type="Proteomes" id="UP000729402">
    <property type="component" value="Unassembled WGS sequence"/>
</dbReference>
<feature type="compositionally biased region" description="Pro residues" evidence="1">
    <location>
        <begin position="61"/>
        <end position="70"/>
    </location>
</feature>
<reference evidence="2" key="1">
    <citation type="journal article" date="2021" name="bioRxiv">
        <title>Whole Genome Assembly and Annotation of Northern Wild Rice, Zizania palustris L., Supports a Whole Genome Duplication in the Zizania Genus.</title>
        <authorList>
            <person name="Haas M."/>
            <person name="Kono T."/>
            <person name="Macchietto M."/>
            <person name="Millas R."/>
            <person name="McGilp L."/>
            <person name="Shao M."/>
            <person name="Duquette J."/>
            <person name="Hirsch C.N."/>
            <person name="Kimball J."/>
        </authorList>
    </citation>
    <scope>NUCLEOTIDE SEQUENCE</scope>
    <source>
        <tissue evidence="2">Fresh leaf tissue</tissue>
    </source>
</reference>
<feature type="region of interest" description="Disordered" evidence="1">
    <location>
        <begin position="23"/>
        <end position="84"/>
    </location>
</feature>
<feature type="compositionally biased region" description="Low complexity" evidence="1">
    <location>
        <begin position="71"/>
        <end position="81"/>
    </location>
</feature>
<sequence>MHVRNICNVESWTEKNRTEYLAASPHCSRPPRRPPLRPPPSPAPVAAASLAGPRCGRRPSRPPLRPPPSSAPAAAVAQASRHCCHPPHRPLTDCEMDDISFEDEDDDEIRTVTGADLCIIWLFGAEFAELLNADPTV</sequence>
<evidence type="ECO:0000313" key="3">
    <source>
        <dbReference type="Proteomes" id="UP000729402"/>
    </source>
</evidence>
<protein>
    <submittedName>
        <fullName evidence="2">Uncharacterized protein</fullName>
    </submittedName>
</protein>
<name>A0A8J5WIP1_ZIZPA</name>
<comment type="caution">
    <text evidence="2">The sequence shown here is derived from an EMBL/GenBank/DDBJ whole genome shotgun (WGS) entry which is preliminary data.</text>
</comment>
<organism evidence="2 3">
    <name type="scientific">Zizania palustris</name>
    <name type="common">Northern wild rice</name>
    <dbReference type="NCBI Taxonomy" id="103762"/>
    <lineage>
        <taxon>Eukaryota</taxon>
        <taxon>Viridiplantae</taxon>
        <taxon>Streptophyta</taxon>
        <taxon>Embryophyta</taxon>
        <taxon>Tracheophyta</taxon>
        <taxon>Spermatophyta</taxon>
        <taxon>Magnoliopsida</taxon>
        <taxon>Liliopsida</taxon>
        <taxon>Poales</taxon>
        <taxon>Poaceae</taxon>
        <taxon>BOP clade</taxon>
        <taxon>Oryzoideae</taxon>
        <taxon>Oryzeae</taxon>
        <taxon>Zizaniinae</taxon>
        <taxon>Zizania</taxon>
    </lineage>
</organism>
<accession>A0A8J5WIP1</accession>
<proteinExistence type="predicted"/>
<keyword evidence="3" id="KW-1185">Reference proteome</keyword>
<dbReference type="EMBL" id="JAAALK010000081">
    <property type="protein sequence ID" value="KAG8089557.1"/>
    <property type="molecule type" value="Genomic_DNA"/>
</dbReference>